<reference evidence="1" key="1">
    <citation type="submission" date="2016-10" db="EMBL/GenBank/DDBJ databases">
        <title>Sequence of Gallionella enrichment culture.</title>
        <authorList>
            <person name="Poehlein A."/>
            <person name="Muehling M."/>
            <person name="Daniel R."/>
        </authorList>
    </citation>
    <scope>NUCLEOTIDE SEQUENCE</scope>
</reference>
<name>A0A1J5R2A3_9ZZZZ</name>
<gene>
    <name evidence="1" type="ORF">GALL_319830</name>
</gene>
<accession>A0A1J5R2A3</accession>
<organism evidence="1">
    <name type="scientific">mine drainage metagenome</name>
    <dbReference type="NCBI Taxonomy" id="410659"/>
    <lineage>
        <taxon>unclassified sequences</taxon>
        <taxon>metagenomes</taxon>
        <taxon>ecological metagenomes</taxon>
    </lineage>
</organism>
<protein>
    <submittedName>
        <fullName evidence="1">Uncharacterized protein</fullName>
    </submittedName>
</protein>
<dbReference type="EMBL" id="MLJW01000496">
    <property type="protein sequence ID" value="OIQ86175.1"/>
    <property type="molecule type" value="Genomic_DNA"/>
</dbReference>
<dbReference type="AlphaFoldDB" id="A0A1J5R2A3"/>
<sequence>MPGGAVAVERVFRKEYGRLIASLVRRFGDVDLTKLEALWSTDETETKARAGQMIIEGAKLPIAPGRAATSGADH</sequence>
<proteinExistence type="predicted"/>
<evidence type="ECO:0000313" key="1">
    <source>
        <dbReference type="EMBL" id="OIQ86175.1"/>
    </source>
</evidence>
<comment type="caution">
    <text evidence="1">The sequence shown here is derived from an EMBL/GenBank/DDBJ whole genome shotgun (WGS) entry which is preliminary data.</text>
</comment>